<evidence type="ECO:0000256" key="2">
    <source>
        <dbReference type="SAM" id="MobiDB-lite"/>
    </source>
</evidence>
<dbReference type="AlphaFoldDB" id="A0A182QLL3"/>
<evidence type="ECO:0000313" key="4">
    <source>
        <dbReference type="Proteomes" id="UP000075886"/>
    </source>
</evidence>
<reference evidence="3" key="2">
    <citation type="submission" date="2020-05" db="UniProtKB">
        <authorList>
            <consortium name="EnsemblMetazoa"/>
        </authorList>
    </citation>
    <scope>IDENTIFICATION</scope>
    <source>
        <strain evidence="3">FAR1</strain>
    </source>
</reference>
<keyword evidence="4" id="KW-1185">Reference proteome</keyword>
<keyword evidence="1" id="KW-0732">Signal</keyword>
<dbReference type="PANTHER" id="PTHR20898">
    <property type="entry name" value="DAEDALUS ON 3-RELATED-RELATED"/>
    <property type="match status" value="1"/>
</dbReference>
<dbReference type="EnsemblMetazoa" id="AFAF012670-RA">
    <property type="protein sequence ID" value="AFAF012670-PA"/>
    <property type="gene ID" value="AFAF012670"/>
</dbReference>
<name>A0A182QLL3_9DIPT</name>
<evidence type="ECO:0008006" key="5">
    <source>
        <dbReference type="Google" id="ProtNLM"/>
    </source>
</evidence>
<feature type="region of interest" description="Disordered" evidence="2">
    <location>
        <begin position="1"/>
        <end position="23"/>
    </location>
</feature>
<proteinExistence type="predicted"/>
<reference evidence="4" key="1">
    <citation type="submission" date="2014-01" db="EMBL/GenBank/DDBJ databases">
        <title>The Genome Sequence of Anopheles farauti FAR1 (V2).</title>
        <authorList>
            <consortium name="The Broad Institute Genomics Platform"/>
            <person name="Neafsey D.E."/>
            <person name="Besansky N."/>
            <person name="Howell P."/>
            <person name="Walton C."/>
            <person name="Young S.K."/>
            <person name="Zeng Q."/>
            <person name="Gargeya S."/>
            <person name="Fitzgerald M."/>
            <person name="Haas B."/>
            <person name="Abouelleil A."/>
            <person name="Allen A.W."/>
            <person name="Alvarado L."/>
            <person name="Arachchi H.M."/>
            <person name="Berlin A.M."/>
            <person name="Chapman S.B."/>
            <person name="Gainer-Dewar J."/>
            <person name="Goldberg J."/>
            <person name="Griggs A."/>
            <person name="Gujja S."/>
            <person name="Hansen M."/>
            <person name="Howarth C."/>
            <person name="Imamovic A."/>
            <person name="Ireland A."/>
            <person name="Larimer J."/>
            <person name="McCowan C."/>
            <person name="Murphy C."/>
            <person name="Pearson M."/>
            <person name="Poon T.W."/>
            <person name="Priest M."/>
            <person name="Roberts A."/>
            <person name="Saif S."/>
            <person name="Shea T."/>
            <person name="Sisk P."/>
            <person name="Sykes S."/>
            <person name="Wortman J."/>
            <person name="Nusbaum C."/>
            <person name="Birren B."/>
        </authorList>
    </citation>
    <scope>NUCLEOTIDE SEQUENCE [LARGE SCALE GENOMIC DNA]</scope>
    <source>
        <strain evidence="4">FAR1</strain>
    </source>
</reference>
<feature type="compositionally biased region" description="Basic and acidic residues" evidence="2">
    <location>
        <begin position="1"/>
        <end position="11"/>
    </location>
</feature>
<dbReference type="Proteomes" id="UP000075886">
    <property type="component" value="Unassembled WGS sequence"/>
</dbReference>
<sequence length="212" mass="23745">MKLNETAERSANRGHYHAFLTNRPQETEREITELARNSSTPARTDQLFEAAVTLWIVAQLAKVEVKDTSLLRVKAHLAPYGRSPLKAINVEGILTRDLSQVKLNAVYTVCTKDGELKAALYNTTVNACDFLQQPTHNRLLQIFQNEVIQSSNLPHRCPIPAGTYTIRNASFSKARIPGFLPASHFRVDINLLSGSPAQMMLETSWYGKLIKI</sequence>
<protein>
    <recommendedName>
        <fullName evidence="5">MD-2-related lipid-recognition domain-containing protein</fullName>
    </recommendedName>
</protein>
<evidence type="ECO:0000313" key="3">
    <source>
        <dbReference type="EnsemblMetazoa" id="AFAF012670-PA"/>
    </source>
</evidence>
<evidence type="ECO:0000256" key="1">
    <source>
        <dbReference type="ARBA" id="ARBA00022729"/>
    </source>
</evidence>
<accession>A0A182QLL3</accession>
<dbReference type="PANTHER" id="PTHR20898:SF1">
    <property type="entry name" value="MD-2-RELATED LIPID-RECOGNITION DOMAIN-CONTAINING PROTEIN"/>
    <property type="match status" value="1"/>
</dbReference>
<dbReference type="Pfam" id="PF06477">
    <property type="entry name" value="DUF1091"/>
    <property type="match status" value="1"/>
</dbReference>
<dbReference type="InterPro" id="IPR010512">
    <property type="entry name" value="DUF1091"/>
</dbReference>
<dbReference type="EMBL" id="AXCN02001143">
    <property type="status" value="NOT_ANNOTATED_CDS"/>
    <property type="molecule type" value="Genomic_DNA"/>
</dbReference>
<dbReference type="SMART" id="SM00697">
    <property type="entry name" value="DM8"/>
    <property type="match status" value="1"/>
</dbReference>
<dbReference type="InterPro" id="IPR036846">
    <property type="entry name" value="GM2-AP_sf"/>
</dbReference>
<organism evidence="3 4">
    <name type="scientific">Anopheles farauti</name>
    <dbReference type="NCBI Taxonomy" id="69004"/>
    <lineage>
        <taxon>Eukaryota</taxon>
        <taxon>Metazoa</taxon>
        <taxon>Ecdysozoa</taxon>
        <taxon>Arthropoda</taxon>
        <taxon>Hexapoda</taxon>
        <taxon>Insecta</taxon>
        <taxon>Pterygota</taxon>
        <taxon>Neoptera</taxon>
        <taxon>Endopterygota</taxon>
        <taxon>Diptera</taxon>
        <taxon>Nematocera</taxon>
        <taxon>Culicoidea</taxon>
        <taxon>Culicidae</taxon>
        <taxon>Anophelinae</taxon>
        <taxon>Anopheles</taxon>
    </lineage>
</organism>
<dbReference type="VEuPathDB" id="VectorBase:AFAF012670"/>
<dbReference type="Gene3D" id="2.70.220.10">
    <property type="entry name" value="Ganglioside GM2 activator"/>
    <property type="match status" value="1"/>
</dbReference>